<evidence type="ECO:0000313" key="1">
    <source>
        <dbReference type="EMBL" id="KAI5608174.1"/>
    </source>
</evidence>
<dbReference type="AlphaFoldDB" id="A0AAD5FA97"/>
<name>A0AAD5FA97_SILAS</name>
<dbReference type="SUPFAM" id="SSF48371">
    <property type="entry name" value="ARM repeat"/>
    <property type="match status" value="1"/>
</dbReference>
<evidence type="ECO:0000313" key="2">
    <source>
        <dbReference type="Proteomes" id="UP001205998"/>
    </source>
</evidence>
<dbReference type="PANTHER" id="PTHR15829:SF2">
    <property type="entry name" value="RHO FAMILY-INTERACTING CELL POLARIZATION REGULATOR 2"/>
    <property type="match status" value="1"/>
</dbReference>
<dbReference type="PANTHER" id="PTHR15829">
    <property type="entry name" value="PROTEIN KINASE PKN/PRK1, EFFECTOR"/>
    <property type="match status" value="1"/>
</dbReference>
<dbReference type="Proteomes" id="UP001205998">
    <property type="component" value="Unassembled WGS sequence"/>
</dbReference>
<reference evidence="1" key="1">
    <citation type="submission" date="2018-07" db="EMBL/GenBank/DDBJ databases">
        <title>Comparative genomics of catfishes provides insights into carnivory and benthic adaptation.</title>
        <authorList>
            <person name="Zhang Y."/>
            <person name="Wang D."/>
            <person name="Peng Z."/>
            <person name="Zheng S."/>
            <person name="Shao F."/>
            <person name="Tao W."/>
        </authorList>
    </citation>
    <scope>NUCLEOTIDE SEQUENCE</scope>
    <source>
        <strain evidence="1">Chongqing</strain>
    </source>
</reference>
<dbReference type="InterPro" id="IPR026136">
    <property type="entry name" value="RIPOR3"/>
</dbReference>
<keyword evidence="2" id="KW-1185">Reference proteome</keyword>
<proteinExistence type="predicted"/>
<comment type="caution">
    <text evidence="1">The sequence shown here is derived from an EMBL/GenBank/DDBJ whole genome shotgun (WGS) entry which is preliminary data.</text>
</comment>
<dbReference type="EMBL" id="MU584985">
    <property type="protein sequence ID" value="KAI5608174.1"/>
    <property type="molecule type" value="Genomic_DNA"/>
</dbReference>
<feature type="non-terminal residue" evidence="1">
    <location>
        <position position="1"/>
    </location>
</feature>
<dbReference type="Gene3D" id="1.25.10.10">
    <property type="entry name" value="Leucine-rich Repeat Variant"/>
    <property type="match status" value="1"/>
</dbReference>
<dbReference type="InterPro" id="IPR011989">
    <property type="entry name" value="ARM-like"/>
</dbReference>
<feature type="non-terminal residue" evidence="1">
    <location>
        <position position="125"/>
    </location>
</feature>
<sequence length="125" mass="13308">AFAERLSSTDGECCIKELQEMPVTALQPRTHTLRVLAGLLTSDDPDITKAVSSFLSNAASYPGFRSKAVQCYTQTLSEAGVAAQRAACVALSCLQAVESITAVVNLCDAADEELRHTAIQTLLTF</sequence>
<organism evidence="1 2">
    <name type="scientific">Silurus asotus</name>
    <name type="common">Amur catfish</name>
    <name type="synonym">Parasilurus asotus</name>
    <dbReference type="NCBI Taxonomy" id="30991"/>
    <lineage>
        <taxon>Eukaryota</taxon>
        <taxon>Metazoa</taxon>
        <taxon>Chordata</taxon>
        <taxon>Craniata</taxon>
        <taxon>Vertebrata</taxon>
        <taxon>Euteleostomi</taxon>
        <taxon>Actinopterygii</taxon>
        <taxon>Neopterygii</taxon>
        <taxon>Teleostei</taxon>
        <taxon>Ostariophysi</taxon>
        <taxon>Siluriformes</taxon>
        <taxon>Siluridae</taxon>
        <taxon>Silurus</taxon>
    </lineage>
</organism>
<gene>
    <name evidence="1" type="ORF">C0J50_12306</name>
</gene>
<accession>A0AAD5FA97</accession>
<protein>
    <submittedName>
        <fullName evidence="1">Protein FAM65B isoform X2</fullName>
    </submittedName>
</protein>
<dbReference type="InterPro" id="IPR016024">
    <property type="entry name" value="ARM-type_fold"/>
</dbReference>